<dbReference type="Pfam" id="PF09534">
    <property type="entry name" value="Trp_oprn_chp"/>
    <property type="match status" value="1"/>
</dbReference>
<organism evidence="3 4">
    <name type="scientific">Cellulomonas iranensis</name>
    <dbReference type="NCBI Taxonomy" id="76862"/>
    <lineage>
        <taxon>Bacteria</taxon>
        <taxon>Bacillati</taxon>
        <taxon>Actinomycetota</taxon>
        <taxon>Actinomycetes</taxon>
        <taxon>Micrococcales</taxon>
        <taxon>Cellulomonadaceae</taxon>
        <taxon>Cellulomonas</taxon>
    </lineage>
</organism>
<dbReference type="EMBL" id="JAUSVM010000001">
    <property type="protein sequence ID" value="MDQ0426876.1"/>
    <property type="molecule type" value="Genomic_DNA"/>
</dbReference>
<keyword evidence="4" id="KW-1185">Reference proteome</keyword>
<dbReference type="Proteomes" id="UP001240250">
    <property type="component" value="Unassembled WGS sequence"/>
</dbReference>
<feature type="region of interest" description="Disordered" evidence="1">
    <location>
        <begin position="154"/>
        <end position="190"/>
    </location>
</feature>
<feature type="transmembrane region" description="Helical" evidence="2">
    <location>
        <begin position="128"/>
        <end position="149"/>
    </location>
</feature>
<comment type="caution">
    <text evidence="3">The sequence shown here is derived from an EMBL/GenBank/DDBJ whole genome shotgun (WGS) entry which is preliminary data.</text>
</comment>
<keyword evidence="2" id="KW-0812">Transmembrane</keyword>
<accession>A0ABU0GQ33</accession>
<evidence type="ECO:0000313" key="4">
    <source>
        <dbReference type="Proteomes" id="UP001240250"/>
    </source>
</evidence>
<sequence length="190" mass="18453">MTASPPRRGRWVALLLAAAALAGLVALPTWVRGTGASALEGAVTVQVAGAAAAPQVGGAALVLAAAAGALGLVARAGRVLVAVVAAGAGLLVAGAGVAVLRDPAGAVTGALADATGVPTAASTALTPWPAVALVLGAATVLLAAALLRAPGDWTRRSSRHEVPAARPARDGHEPDERDDWDALSRGDDPS</sequence>
<name>A0ABU0GQ33_9CELL</name>
<keyword evidence="2" id="KW-0472">Membrane</keyword>
<evidence type="ECO:0000256" key="1">
    <source>
        <dbReference type="SAM" id="MobiDB-lite"/>
    </source>
</evidence>
<protein>
    <submittedName>
        <fullName evidence="3">Membrane protein (TIGR02234 family)</fullName>
    </submittedName>
</protein>
<reference evidence="3 4" key="1">
    <citation type="submission" date="2023-07" db="EMBL/GenBank/DDBJ databases">
        <title>Sequencing the genomes of 1000 actinobacteria strains.</title>
        <authorList>
            <person name="Klenk H.-P."/>
        </authorList>
    </citation>
    <scope>NUCLEOTIDE SEQUENCE [LARGE SCALE GENOMIC DNA]</scope>
    <source>
        <strain evidence="3 4">DSM 14785</strain>
    </source>
</reference>
<feature type="transmembrane region" description="Helical" evidence="2">
    <location>
        <begin position="50"/>
        <end position="72"/>
    </location>
</feature>
<dbReference type="RefSeq" id="WP_046528505.1">
    <property type="nucleotide sequence ID" value="NZ_CP194061.1"/>
</dbReference>
<dbReference type="InterPro" id="IPR019051">
    <property type="entry name" value="Trp_biosyn_TM_oprn/chp"/>
</dbReference>
<gene>
    <name evidence="3" type="ORF">JO380_003257</name>
</gene>
<proteinExistence type="predicted"/>
<evidence type="ECO:0000313" key="3">
    <source>
        <dbReference type="EMBL" id="MDQ0426876.1"/>
    </source>
</evidence>
<keyword evidence="2" id="KW-1133">Transmembrane helix</keyword>
<evidence type="ECO:0000256" key="2">
    <source>
        <dbReference type="SAM" id="Phobius"/>
    </source>
</evidence>
<feature type="transmembrane region" description="Helical" evidence="2">
    <location>
        <begin position="79"/>
        <end position="100"/>
    </location>
</feature>